<feature type="active site" evidence="6">
    <location>
        <position position="129"/>
    </location>
</feature>
<dbReference type="EMBL" id="BDFD01000032">
    <property type="protein sequence ID" value="GAV21419.1"/>
    <property type="molecule type" value="Genomic_DNA"/>
</dbReference>
<keyword evidence="6" id="KW-0963">Cytoplasm</keyword>
<dbReference type="RefSeq" id="WP_072660711.1">
    <property type="nucleotide sequence ID" value="NZ_BDFD01000032.1"/>
</dbReference>
<evidence type="ECO:0000256" key="4">
    <source>
        <dbReference type="ARBA" id="ARBA00022839"/>
    </source>
</evidence>
<comment type="subcellular location">
    <subcellularLocation>
        <location evidence="6">Cytoplasm</location>
    </subcellularLocation>
</comment>
<comment type="similarity">
    <text evidence="1 6">Belongs to the oligoribonuclease family.</text>
</comment>
<dbReference type="Gene3D" id="3.30.420.10">
    <property type="entry name" value="Ribonuclease H-like superfamily/Ribonuclease H"/>
    <property type="match status" value="1"/>
</dbReference>
<dbReference type="InterPro" id="IPR036397">
    <property type="entry name" value="RNaseH_sf"/>
</dbReference>
<comment type="function">
    <text evidence="6">3'-to-5' exoribonuclease specific for small oligoribonucleotides.</text>
</comment>
<protein>
    <recommendedName>
        <fullName evidence="5 6">Oligoribonuclease</fullName>
        <ecNumber evidence="6">3.1.-.-</ecNumber>
    </recommendedName>
</protein>
<dbReference type="CDD" id="cd06135">
    <property type="entry name" value="Orn"/>
    <property type="match status" value="1"/>
</dbReference>
<dbReference type="PANTHER" id="PTHR11046">
    <property type="entry name" value="OLIGORIBONUCLEASE, MITOCHONDRIAL"/>
    <property type="match status" value="1"/>
</dbReference>
<dbReference type="OrthoDB" id="9801329at2"/>
<accession>A0A1L8CRG4</accession>
<keyword evidence="9" id="KW-1185">Reference proteome</keyword>
<name>A0A1L8CRG4_9PROT</name>
<evidence type="ECO:0000313" key="9">
    <source>
        <dbReference type="Proteomes" id="UP000231632"/>
    </source>
</evidence>
<keyword evidence="4 6" id="KW-0269">Exonuclease</keyword>
<dbReference type="SMART" id="SM00479">
    <property type="entry name" value="EXOIII"/>
    <property type="match status" value="1"/>
</dbReference>
<dbReference type="GO" id="GO:0005737">
    <property type="term" value="C:cytoplasm"/>
    <property type="evidence" value="ECO:0007669"/>
    <property type="project" value="UniProtKB-SubCell"/>
</dbReference>
<dbReference type="InterPro" id="IPR022894">
    <property type="entry name" value="Oligoribonuclease"/>
</dbReference>
<evidence type="ECO:0000256" key="1">
    <source>
        <dbReference type="ARBA" id="ARBA00009921"/>
    </source>
</evidence>
<dbReference type="AlphaFoldDB" id="A0A1L8CRG4"/>
<evidence type="ECO:0000256" key="5">
    <source>
        <dbReference type="ARBA" id="ARBA00070964"/>
    </source>
</evidence>
<dbReference type="GO" id="GO:0006259">
    <property type="term" value="P:DNA metabolic process"/>
    <property type="evidence" value="ECO:0007669"/>
    <property type="project" value="UniProtKB-ARBA"/>
</dbReference>
<dbReference type="SUPFAM" id="SSF53098">
    <property type="entry name" value="Ribonuclease H-like"/>
    <property type="match status" value="1"/>
</dbReference>
<keyword evidence="2 6" id="KW-0540">Nuclease</keyword>
<dbReference type="STRING" id="1921010.MMIC_P2408"/>
<evidence type="ECO:0000259" key="7">
    <source>
        <dbReference type="SMART" id="SM00479"/>
    </source>
</evidence>
<evidence type="ECO:0000256" key="2">
    <source>
        <dbReference type="ARBA" id="ARBA00022722"/>
    </source>
</evidence>
<evidence type="ECO:0000313" key="8">
    <source>
        <dbReference type="EMBL" id="GAV21419.1"/>
    </source>
</evidence>
<proteinExistence type="inferred from homology"/>
<dbReference type="FunFam" id="3.30.420.10:FF:000003">
    <property type="entry name" value="Oligoribonuclease"/>
    <property type="match status" value="1"/>
</dbReference>
<organism evidence="8 9">
    <name type="scientific">Mariprofundus micogutta</name>
    <dbReference type="NCBI Taxonomy" id="1921010"/>
    <lineage>
        <taxon>Bacteria</taxon>
        <taxon>Pseudomonadati</taxon>
        <taxon>Pseudomonadota</taxon>
        <taxon>Candidatius Mariprofundia</taxon>
        <taxon>Mariprofundales</taxon>
        <taxon>Mariprofundaceae</taxon>
        <taxon>Mariprofundus</taxon>
    </lineage>
</organism>
<comment type="caution">
    <text evidence="8">The sequence shown here is derived from an EMBL/GenBank/DDBJ whole genome shotgun (WGS) entry which is preliminary data.</text>
</comment>
<dbReference type="PANTHER" id="PTHR11046:SF0">
    <property type="entry name" value="OLIGORIBONUCLEASE, MITOCHONDRIAL"/>
    <property type="match status" value="1"/>
</dbReference>
<dbReference type="InterPro" id="IPR013520">
    <property type="entry name" value="Ribonucl_H"/>
</dbReference>
<evidence type="ECO:0000256" key="6">
    <source>
        <dbReference type="HAMAP-Rule" id="MF_00045"/>
    </source>
</evidence>
<dbReference type="GO" id="GO:0003676">
    <property type="term" value="F:nucleic acid binding"/>
    <property type="evidence" value="ECO:0007669"/>
    <property type="project" value="InterPro"/>
</dbReference>
<dbReference type="EC" id="3.1.-.-" evidence="6"/>
<dbReference type="HAMAP" id="MF_00045">
    <property type="entry name" value="Oligoribonuclease"/>
    <property type="match status" value="1"/>
</dbReference>
<evidence type="ECO:0000256" key="3">
    <source>
        <dbReference type="ARBA" id="ARBA00022801"/>
    </source>
</evidence>
<dbReference type="GO" id="GO:0000175">
    <property type="term" value="F:3'-5'-RNA exonuclease activity"/>
    <property type="evidence" value="ECO:0007669"/>
    <property type="project" value="InterPro"/>
</dbReference>
<dbReference type="Pfam" id="PF00929">
    <property type="entry name" value="RNase_T"/>
    <property type="match status" value="1"/>
</dbReference>
<dbReference type="Proteomes" id="UP000231632">
    <property type="component" value="Unassembled WGS sequence"/>
</dbReference>
<reference evidence="8 9" key="1">
    <citation type="journal article" date="2017" name="Arch. Microbiol.">
        <title>Mariprofundus micogutta sp. nov., a novel iron-oxidizing zetaproteobacterium isolated from a deep-sea hydrothermal field at the Bayonnaise knoll of the Izu-Ogasawara arc, and a description of Mariprofundales ord. nov. and Zetaproteobacteria classis nov.</title>
        <authorList>
            <person name="Makita H."/>
            <person name="Tanaka E."/>
            <person name="Mitsunobu S."/>
            <person name="Miyazaki M."/>
            <person name="Nunoura T."/>
            <person name="Uematsu K."/>
            <person name="Takaki Y."/>
            <person name="Nishi S."/>
            <person name="Shimamura S."/>
            <person name="Takai K."/>
        </authorList>
    </citation>
    <scope>NUCLEOTIDE SEQUENCE [LARGE SCALE GENOMIC DNA]</scope>
    <source>
        <strain evidence="8 9">ET2</strain>
    </source>
</reference>
<sequence length="179" mass="20696">MNNLNSNLVWMDLEMTGLDPDIESIIEIATIVTDGKLNILAEGPSLVIHQPDEILDRMDDWNTKHHAQSGLTAKVRASKISMAEAEEQTMKFIKQYVAEGESPLCGNSIHQDRRFLVRYMPTLEAYVHYRNIDVSTIKELGRRWYPTKKAPIKRAQHLAMSDVRESIKELAFYRKHLFR</sequence>
<dbReference type="NCBIfam" id="NF003765">
    <property type="entry name" value="PRK05359.1"/>
    <property type="match status" value="1"/>
</dbReference>
<dbReference type="InterPro" id="IPR012337">
    <property type="entry name" value="RNaseH-like_sf"/>
</dbReference>
<feature type="domain" description="Exonuclease" evidence="7">
    <location>
        <begin position="7"/>
        <end position="179"/>
    </location>
</feature>
<keyword evidence="3 6" id="KW-0378">Hydrolase</keyword>
<gene>
    <name evidence="6" type="primary">orn</name>
    <name evidence="8" type="ORF">MMIC_P2408</name>
</gene>